<feature type="compositionally biased region" description="Basic and acidic residues" evidence="3">
    <location>
        <begin position="460"/>
        <end position="469"/>
    </location>
</feature>
<dbReference type="CDD" id="cd00160">
    <property type="entry name" value="RhoGEF"/>
    <property type="match status" value="1"/>
</dbReference>
<keyword evidence="2" id="KW-0344">Guanine-nucleotide releasing factor</keyword>
<feature type="region of interest" description="Disordered" evidence="3">
    <location>
        <begin position="179"/>
        <end position="428"/>
    </location>
</feature>
<dbReference type="Pfam" id="PF00780">
    <property type="entry name" value="CNH"/>
    <property type="match status" value="1"/>
</dbReference>
<feature type="compositionally biased region" description="Polar residues" evidence="3">
    <location>
        <begin position="139"/>
        <end position="150"/>
    </location>
</feature>
<keyword evidence="8" id="KW-1185">Reference proteome</keyword>
<dbReference type="InterPro" id="IPR001849">
    <property type="entry name" value="PH_domain"/>
</dbReference>
<dbReference type="PROSITE" id="PS50219">
    <property type="entry name" value="CNH"/>
    <property type="match status" value="1"/>
</dbReference>
<sequence length="1774" mass="196234">MAGYQNGQPYYPSNNHPSSGQNTAQAPYGSQPIYPSRPLERTPSFDAGDDERFFDGDQTDGAAQGYPTYTGPAGASSPVNRTQSANIHQSASGPFRTNTQHTALSGYQHQYQPGVPAHAPYNPAQYQQQQTTYNPQAYVTPQSAHTTSPYQPYVPAAYGDPNRARRTSVYNSYGYYDANSQVNYSSSQPPPPPPRSEQQSYPPTQSYGAYQHDAAQQYPPRHPSTSSTGQSYSTYSPPAPAPPPHDPSLSGRPYSGSTSISEGGYAHSSAVSAPYHSSSLAAYSSSDVNRNSSFASRMSSQSALTQPTIPPPPNRQPSNRSPQRTNTLDRHPQGRSLPGVPSESESDNDYFQSGEPQDLAARNAVPPGYDDLMHHLDEAIEGTSSHARSASDQRYRESRDEGPDFPQPSPRLPVSPDEVPTHLNGNIASTGDTYINYGAFTDDSDAEAAAGLAAMQALDEQERQEDARRRSGSATLFPSQPRADEDMPRMSSQEQSSDSDYAGYDLSLAGGGYAPDVSYSESTVSNYAAAAAMPQSELYGRLNTRMDSVRSSGVSSEGRESQTSGFESIPPVETLHPFSPIHNVARVDTGGTGGLTEPSSHLRRLSYEDGDETTLMDSETGGHSGDTSPSRESMPDLFFHPGMSQQRPLPPPPSHSDPGLRIPHLIPAGTYTQQSRFSQYTDPATRGYPSAPDAYSASLLSPSSVPRSTSLSSTRSAPKADYPIRSKTDADRQKLLRQQDRPVSDLYDIVSPQSAVALDLPAIPKKRYNPAKLTADQFKKCSEPWALSSVLAWIKELAEEEADLKENNIAEGIVALFMHKVPTMYITEAEGLGERVVKEMLAANALVREEEWVKFGPGTMSGVLYQLTGTGCYSSKLHLYHTRGRCYSYHCMRTLKKLDLDALPVEKKSEDWTTFYKLKKEDLENHDKKEIERQNVLHEIVTSEDLYISQLDVLRVLYRDRLSATQPPIVLTKKLPTFLREVFGGVDKVKKVNQDYLLGQLKYRQTEQGPWIVGFSDIFREWIRKARAVYVEYASNFPRADYLMRREAERNIHFKNFLDQAREDKRSNRLGWDNYLKAPITRLQRYSLLLSTVQKNMLKESEEKNNLAYALDEIRAATFECDSKYAEMTKKMELIEMQNKLRLRPPMEKEVELNLDHLGREIIFRGELQRAGGKGFQWVDTHAILFDHYLVLAKPLSRDRKEGYYDVSKVPIPMDLLVLESSNEPAVVKSSVKGIGAVTTTVVPRGQTTPDSRIARAQSSASGGAAGPLSHTSTNLSIGSGNTSQSMVPITTLDSGSSKEEKIMYPFRVKHLGKTETYTLYAPSAQNRQDWCEAIIQAKTRHAEALFSQNAEPFKLRVLADTAFGYEGISYPAKRILIRGTPLDRAIQEAEKKFEGQGRPAPVCRAPVNCATVFNQPYGRLMCAVGTDYGVFISEYQNSRGWVRAIQMQRVSQIAVLEEFNLFLLISDKALIAYHLDVVCPPSGNPVAQGDASSRKAPQKLSGSKDIGFFVTGRMKERTLVFYKKRDGIASTFKVLEPVLQKSTTNRSRFLPSASRRGQTEFFREYDEFYIPAECYGLNLFQSSLAISTARGVEVLTLEKKQTWSVPNLRSEQPETQAHLSSIAGRIKDLKPLGMFRLGEAEFLVTFEECAVYVNKHGDISRGVVMEFVGRARSACLYAQYLILVDDDFVEIRDAQNGRLKQVIAGKDIKLLDDGGGGSGGAQTQPQAALGGGINGLGLKNFGNAPRTPKLVLQHPEYEKSHVVVELLLSAETE</sequence>
<dbReference type="PROSITE" id="PS50003">
    <property type="entry name" value="PH_DOMAIN"/>
    <property type="match status" value="1"/>
</dbReference>
<proteinExistence type="predicted"/>
<evidence type="ECO:0000259" key="5">
    <source>
        <dbReference type="PROSITE" id="PS50010"/>
    </source>
</evidence>
<feature type="region of interest" description="Disordered" evidence="3">
    <location>
        <begin position="1"/>
        <end position="103"/>
    </location>
</feature>
<dbReference type="SMART" id="SM00036">
    <property type="entry name" value="CNH"/>
    <property type="match status" value="1"/>
</dbReference>
<dbReference type="InterPro" id="IPR001180">
    <property type="entry name" value="CNH_dom"/>
</dbReference>
<dbReference type="SMART" id="SM00325">
    <property type="entry name" value="RhoGEF"/>
    <property type="match status" value="1"/>
</dbReference>
<reference evidence="7 8" key="1">
    <citation type="submission" date="2015-01" db="EMBL/GenBank/DDBJ databases">
        <title>The Genome Sequence of Rhinocladiella mackenzie CBS 650.93.</title>
        <authorList>
            <consortium name="The Broad Institute Genomics Platform"/>
            <person name="Cuomo C."/>
            <person name="de Hoog S."/>
            <person name="Gorbushina A."/>
            <person name="Stielow B."/>
            <person name="Teixiera M."/>
            <person name="Abouelleil A."/>
            <person name="Chapman S.B."/>
            <person name="Priest M."/>
            <person name="Young S.K."/>
            <person name="Wortman J."/>
            <person name="Nusbaum C."/>
            <person name="Birren B."/>
        </authorList>
    </citation>
    <scope>NUCLEOTIDE SEQUENCE [LARGE SCALE GENOMIC DNA]</scope>
    <source>
        <strain evidence="7 8">CBS 650.93</strain>
    </source>
</reference>
<dbReference type="RefSeq" id="XP_013277090.1">
    <property type="nucleotide sequence ID" value="XM_013421636.1"/>
</dbReference>
<dbReference type="HOGENOM" id="CLU_001083_2_0_1"/>
<dbReference type="VEuPathDB" id="FungiDB:Z518_01035"/>
<dbReference type="InterPro" id="IPR035899">
    <property type="entry name" value="DBL_dom_sf"/>
</dbReference>
<dbReference type="InterPro" id="IPR011993">
    <property type="entry name" value="PH-like_dom_sf"/>
</dbReference>
<evidence type="ECO:0008006" key="9">
    <source>
        <dbReference type="Google" id="ProtNLM"/>
    </source>
</evidence>
<feature type="domain" description="DH" evidence="5">
    <location>
        <begin position="932"/>
        <end position="1124"/>
    </location>
</feature>
<dbReference type="InterPro" id="IPR057283">
    <property type="entry name" value="RGF3_WH"/>
</dbReference>
<dbReference type="Pfam" id="PF15405">
    <property type="entry name" value="PH_5"/>
    <property type="match status" value="1"/>
</dbReference>
<dbReference type="PROSITE" id="PS50010">
    <property type="entry name" value="DH_2"/>
    <property type="match status" value="1"/>
</dbReference>
<dbReference type="InterPro" id="IPR041675">
    <property type="entry name" value="PH_5"/>
</dbReference>
<dbReference type="Gene3D" id="2.30.29.30">
    <property type="entry name" value="Pleckstrin-homology domain (PH domain)/Phosphotyrosine-binding domain (PTB)"/>
    <property type="match status" value="1"/>
</dbReference>
<feature type="region of interest" description="Disordered" evidence="3">
    <location>
        <begin position="680"/>
        <end position="733"/>
    </location>
</feature>
<name>A0A0D2IV55_9EURO</name>
<dbReference type="STRING" id="1442369.A0A0D2IV55"/>
<dbReference type="OrthoDB" id="660555at2759"/>
<feature type="compositionally biased region" description="Polar residues" evidence="3">
    <location>
        <begin position="1"/>
        <end position="25"/>
    </location>
</feature>
<dbReference type="GO" id="GO:0005085">
    <property type="term" value="F:guanyl-nucleotide exchange factor activity"/>
    <property type="evidence" value="ECO:0007669"/>
    <property type="project" value="UniProtKB-KW"/>
</dbReference>
<accession>A0A0D2IV55</accession>
<feature type="compositionally biased region" description="Pro residues" evidence="3">
    <location>
        <begin position="237"/>
        <end position="246"/>
    </location>
</feature>
<feature type="region of interest" description="Disordered" evidence="3">
    <location>
        <begin position="458"/>
        <end position="503"/>
    </location>
</feature>
<dbReference type="Pfam" id="PF23582">
    <property type="entry name" value="WHD_RGF3"/>
    <property type="match status" value="1"/>
</dbReference>
<feature type="compositionally biased region" description="Basic and acidic residues" evidence="3">
    <location>
        <begin position="722"/>
        <end position="733"/>
    </location>
</feature>
<keyword evidence="1" id="KW-0597">Phosphoprotein</keyword>
<evidence type="ECO:0000256" key="2">
    <source>
        <dbReference type="ARBA" id="ARBA00022658"/>
    </source>
</evidence>
<organism evidence="7 8">
    <name type="scientific">Rhinocladiella mackenziei CBS 650.93</name>
    <dbReference type="NCBI Taxonomy" id="1442369"/>
    <lineage>
        <taxon>Eukaryota</taxon>
        <taxon>Fungi</taxon>
        <taxon>Dikarya</taxon>
        <taxon>Ascomycota</taxon>
        <taxon>Pezizomycotina</taxon>
        <taxon>Eurotiomycetes</taxon>
        <taxon>Chaetothyriomycetidae</taxon>
        <taxon>Chaetothyriales</taxon>
        <taxon>Herpotrichiellaceae</taxon>
        <taxon>Rhinocladiella</taxon>
    </lineage>
</organism>
<feature type="region of interest" description="Disordered" evidence="3">
    <location>
        <begin position="126"/>
        <end position="164"/>
    </location>
</feature>
<dbReference type="InterPro" id="IPR052233">
    <property type="entry name" value="Rho-type_GEFs"/>
</dbReference>
<feature type="compositionally biased region" description="Polar residues" evidence="3">
    <location>
        <begin position="1270"/>
        <end position="1289"/>
    </location>
</feature>
<dbReference type="PANTHER" id="PTHR46572:SF1">
    <property type="entry name" value="RHO1 GUANINE NUCLEOTIDE EXCHANGE FACTOR TUS1"/>
    <property type="match status" value="1"/>
</dbReference>
<feature type="region of interest" description="Disordered" evidence="3">
    <location>
        <begin position="1243"/>
        <end position="1289"/>
    </location>
</feature>
<evidence type="ECO:0000256" key="1">
    <source>
        <dbReference type="ARBA" id="ARBA00022553"/>
    </source>
</evidence>
<feature type="compositionally biased region" description="Polar residues" evidence="3">
    <location>
        <begin position="490"/>
        <end position="499"/>
    </location>
</feature>
<feature type="domain" description="PH" evidence="4">
    <location>
        <begin position="1161"/>
        <end position="1340"/>
    </location>
</feature>
<evidence type="ECO:0000256" key="3">
    <source>
        <dbReference type="SAM" id="MobiDB-lite"/>
    </source>
</evidence>
<dbReference type="EMBL" id="KN847475">
    <property type="protein sequence ID" value="KIX09954.1"/>
    <property type="molecule type" value="Genomic_DNA"/>
</dbReference>
<feature type="compositionally biased region" description="Low complexity" evidence="3">
    <location>
        <begin position="223"/>
        <end position="236"/>
    </location>
</feature>
<dbReference type="PANTHER" id="PTHR46572">
    <property type="entry name" value="RHO1 GDP-GTP EXCHANGE PROTEIN 1-RELATED"/>
    <property type="match status" value="1"/>
</dbReference>
<dbReference type="Pfam" id="PF00621">
    <property type="entry name" value="RhoGEF"/>
    <property type="match status" value="1"/>
</dbReference>
<evidence type="ECO:0000259" key="4">
    <source>
        <dbReference type="PROSITE" id="PS50003"/>
    </source>
</evidence>
<protein>
    <recommendedName>
        <fullName evidence="9">Rho guanyl nucleotide exchange factor</fullName>
    </recommendedName>
</protein>
<feature type="compositionally biased region" description="Basic and acidic residues" evidence="3">
    <location>
        <begin position="389"/>
        <end position="402"/>
    </location>
</feature>
<dbReference type="GeneID" id="25289106"/>
<feature type="compositionally biased region" description="Low complexity" evidence="3">
    <location>
        <begin position="126"/>
        <end position="138"/>
    </location>
</feature>
<feature type="compositionally biased region" description="Low complexity" evidence="3">
    <location>
        <begin position="688"/>
        <end position="717"/>
    </location>
</feature>
<dbReference type="Gene3D" id="1.20.900.10">
    <property type="entry name" value="Dbl homology (DH) domain"/>
    <property type="match status" value="1"/>
</dbReference>
<dbReference type="SMART" id="SM00233">
    <property type="entry name" value="PH"/>
    <property type="match status" value="1"/>
</dbReference>
<dbReference type="SUPFAM" id="SSF50729">
    <property type="entry name" value="PH domain-like"/>
    <property type="match status" value="1"/>
</dbReference>
<dbReference type="InterPro" id="IPR000219">
    <property type="entry name" value="DH_dom"/>
</dbReference>
<dbReference type="SUPFAM" id="SSF48065">
    <property type="entry name" value="DBL homology domain (DH-domain)"/>
    <property type="match status" value="1"/>
</dbReference>
<evidence type="ECO:0000259" key="6">
    <source>
        <dbReference type="PROSITE" id="PS50219"/>
    </source>
</evidence>
<feature type="region of interest" description="Disordered" evidence="3">
    <location>
        <begin position="549"/>
        <end position="665"/>
    </location>
</feature>
<dbReference type="Proteomes" id="UP000053617">
    <property type="component" value="Unassembled WGS sequence"/>
</dbReference>
<feature type="compositionally biased region" description="Polar residues" evidence="3">
    <location>
        <begin position="77"/>
        <end position="103"/>
    </location>
</feature>
<gene>
    <name evidence="7" type="ORF">Z518_01035</name>
</gene>
<evidence type="ECO:0000313" key="7">
    <source>
        <dbReference type="EMBL" id="KIX09954.1"/>
    </source>
</evidence>
<feature type="domain" description="CNH" evidence="6">
    <location>
        <begin position="1405"/>
        <end position="1719"/>
    </location>
</feature>
<evidence type="ECO:0000313" key="8">
    <source>
        <dbReference type="Proteomes" id="UP000053617"/>
    </source>
</evidence>
<feature type="compositionally biased region" description="Low complexity" evidence="3">
    <location>
        <begin position="265"/>
        <end position="302"/>
    </location>
</feature>